<name>A0A2P7VNX5_9BACL</name>
<keyword evidence="10" id="KW-0961">Cell wall biogenesis/degradation</keyword>
<dbReference type="GO" id="GO:0071555">
    <property type="term" value="P:cell wall organization"/>
    <property type="evidence" value="ECO:0007669"/>
    <property type="project" value="UniProtKB-KW"/>
</dbReference>
<dbReference type="SUPFAM" id="SSF56601">
    <property type="entry name" value="beta-lactamase/transpeptidase-like"/>
    <property type="match status" value="1"/>
</dbReference>
<keyword evidence="9 11" id="KW-0472">Membrane</keyword>
<accession>A0A2P7VNX5</accession>
<dbReference type="InterPro" id="IPR005311">
    <property type="entry name" value="PBP_dimer"/>
</dbReference>
<reference evidence="14 15" key="1">
    <citation type="submission" date="2018-03" db="EMBL/GenBank/DDBJ databases">
        <title>Brevisbacillus phylogenomics.</title>
        <authorList>
            <person name="Dunlap C."/>
        </authorList>
    </citation>
    <scope>NUCLEOTIDE SEQUENCE [LARGE SCALE GENOMIC DNA]</scope>
    <source>
        <strain evidence="14 15">NRRL NRS-1210</strain>
    </source>
</reference>
<evidence type="ECO:0000313" key="14">
    <source>
        <dbReference type="EMBL" id="PSK00920.1"/>
    </source>
</evidence>
<comment type="caution">
    <text evidence="14">The sequence shown here is derived from an EMBL/GenBank/DDBJ whole genome shotgun (WGS) entry which is preliminary data.</text>
</comment>
<dbReference type="Gene3D" id="3.90.1310.10">
    <property type="entry name" value="Penicillin-binding protein 2a (Domain 2)"/>
    <property type="match status" value="1"/>
</dbReference>
<evidence type="ECO:0000256" key="1">
    <source>
        <dbReference type="ARBA" id="ARBA00004167"/>
    </source>
</evidence>
<evidence type="ECO:0000256" key="7">
    <source>
        <dbReference type="ARBA" id="ARBA00022984"/>
    </source>
</evidence>
<dbReference type="Gene3D" id="3.40.710.10">
    <property type="entry name" value="DD-peptidase/beta-lactamase superfamily"/>
    <property type="match status" value="1"/>
</dbReference>
<feature type="domain" description="Penicillin-binding protein transpeptidase" evidence="12">
    <location>
        <begin position="294"/>
        <end position="659"/>
    </location>
</feature>
<evidence type="ECO:0000256" key="10">
    <source>
        <dbReference type="ARBA" id="ARBA00023316"/>
    </source>
</evidence>
<dbReference type="InterPro" id="IPR001460">
    <property type="entry name" value="PCN-bd_Tpept"/>
</dbReference>
<dbReference type="GO" id="GO:0008360">
    <property type="term" value="P:regulation of cell shape"/>
    <property type="evidence" value="ECO:0007669"/>
    <property type="project" value="UniProtKB-KW"/>
</dbReference>
<comment type="similarity">
    <text evidence="3">Belongs to the transpeptidase family.</text>
</comment>
<feature type="domain" description="Penicillin-binding protein dimerisation" evidence="13">
    <location>
        <begin position="55"/>
        <end position="245"/>
    </location>
</feature>
<evidence type="ECO:0000313" key="15">
    <source>
        <dbReference type="Proteomes" id="UP000240419"/>
    </source>
</evidence>
<evidence type="ECO:0000259" key="13">
    <source>
        <dbReference type="Pfam" id="PF03717"/>
    </source>
</evidence>
<dbReference type="RefSeq" id="WP_106836949.1">
    <property type="nucleotide sequence ID" value="NZ_JARMEZ010000022.1"/>
</dbReference>
<dbReference type="Pfam" id="PF03717">
    <property type="entry name" value="PBP_dimer"/>
    <property type="match status" value="1"/>
</dbReference>
<dbReference type="PANTHER" id="PTHR30627">
    <property type="entry name" value="PEPTIDOGLYCAN D,D-TRANSPEPTIDASE"/>
    <property type="match status" value="1"/>
</dbReference>
<keyword evidence="4" id="KW-1003">Cell membrane</keyword>
<dbReference type="Pfam" id="PF00905">
    <property type="entry name" value="Transpeptidase"/>
    <property type="match status" value="1"/>
</dbReference>
<gene>
    <name evidence="14" type="ORF">C7R93_00310</name>
</gene>
<keyword evidence="15" id="KW-1185">Reference proteome</keyword>
<evidence type="ECO:0000256" key="9">
    <source>
        <dbReference type="ARBA" id="ARBA00023136"/>
    </source>
</evidence>
<dbReference type="EMBL" id="PXZM01000001">
    <property type="protein sequence ID" value="PSK00920.1"/>
    <property type="molecule type" value="Genomic_DNA"/>
</dbReference>
<organism evidence="14 15">
    <name type="scientific">Brevibacillus fortis</name>
    <dbReference type="NCBI Taxonomy" id="2126352"/>
    <lineage>
        <taxon>Bacteria</taxon>
        <taxon>Bacillati</taxon>
        <taxon>Bacillota</taxon>
        <taxon>Bacilli</taxon>
        <taxon>Bacillales</taxon>
        <taxon>Paenibacillaceae</taxon>
        <taxon>Brevibacillus</taxon>
    </lineage>
</organism>
<evidence type="ECO:0000256" key="11">
    <source>
        <dbReference type="SAM" id="Phobius"/>
    </source>
</evidence>
<keyword evidence="5 11" id="KW-0812">Transmembrane</keyword>
<dbReference type="GO" id="GO:0009252">
    <property type="term" value="P:peptidoglycan biosynthetic process"/>
    <property type="evidence" value="ECO:0007669"/>
    <property type="project" value="UniProtKB-KW"/>
</dbReference>
<protein>
    <submittedName>
        <fullName evidence="14">Penicillin-binding protein</fullName>
    </submittedName>
</protein>
<evidence type="ECO:0000256" key="6">
    <source>
        <dbReference type="ARBA" id="ARBA00022960"/>
    </source>
</evidence>
<evidence type="ECO:0000259" key="12">
    <source>
        <dbReference type="Pfam" id="PF00905"/>
    </source>
</evidence>
<dbReference type="InterPro" id="IPR050515">
    <property type="entry name" value="Beta-lactam/transpept"/>
</dbReference>
<dbReference type="AlphaFoldDB" id="A0A2P7VNX5"/>
<evidence type="ECO:0000256" key="8">
    <source>
        <dbReference type="ARBA" id="ARBA00022989"/>
    </source>
</evidence>
<dbReference type="GO" id="GO:0005886">
    <property type="term" value="C:plasma membrane"/>
    <property type="evidence" value="ECO:0007669"/>
    <property type="project" value="UniProtKB-SubCell"/>
</dbReference>
<feature type="transmembrane region" description="Helical" evidence="11">
    <location>
        <begin position="12"/>
        <end position="31"/>
    </location>
</feature>
<comment type="subcellular location">
    <subcellularLocation>
        <location evidence="2">Cell membrane</location>
    </subcellularLocation>
    <subcellularLocation>
        <location evidence="1">Membrane</location>
        <topology evidence="1">Single-pass membrane protein</topology>
    </subcellularLocation>
</comment>
<keyword evidence="7" id="KW-0573">Peptidoglycan synthesis</keyword>
<keyword evidence="6" id="KW-0133">Cell shape</keyword>
<dbReference type="GO" id="GO:0008658">
    <property type="term" value="F:penicillin binding"/>
    <property type="evidence" value="ECO:0007669"/>
    <property type="project" value="InterPro"/>
</dbReference>
<dbReference type="GO" id="GO:0071972">
    <property type="term" value="F:peptidoglycan L,D-transpeptidase activity"/>
    <property type="evidence" value="ECO:0007669"/>
    <property type="project" value="TreeGrafter"/>
</dbReference>
<dbReference type="InterPro" id="IPR012338">
    <property type="entry name" value="Beta-lactam/transpept-like"/>
</dbReference>
<evidence type="ECO:0000256" key="5">
    <source>
        <dbReference type="ARBA" id="ARBA00022692"/>
    </source>
</evidence>
<dbReference type="InterPro" id="IPR036138">
    <property type="entry name" value="PBP_dimer_sf"/>
</dbReference>
<sequence length="670" mass="74875">MKEAKNDRLKRLQIVYIVVFLMFVAIIFRLAQIQIQQGSVYANELANRSYKKDYISAMRGNIYDRNGYVIAESRPSHLAVFREQEVMGKKAYFDLVEKLEKILKLDKATLLKKMDVGYAYEKGNYVGVARQLPRYLEKELKVDLTEKEIAVLGEHRGELPGIEVVTKPIRKYDPKQIAVQAVGYVRPYHIAENVKLASYKDESKLYLPNQLVGLDGIELSYEKELRGSNGYRMYEVAADQTVVKQVEEVPSIPGNHVYLTIDQRVQLGIRDSIREFLPKMRATIPEARAAKGAYVVAVEVKTGKVVAMVSYPEYDPNVWIEGPDQKMYDEIKLVVTNGTIREAPYDTRPLKGEAAIQEGYKHPGSIVPSGSVLKPITVLLGLQEGIISPADRWNDAGVYHYGRGTDRIKNDSSKAHGMITPAISLQKSSNTYMARIGEELSRRKGKESAAILQSYYHAFGLGVQTGVDLPNENKGKEDYLVMNENYGPLASMVQASFGQQVRATTMQLAQFAATLANKGVRLQPQMVDKITDPEGKLVKTYTPKTMSTFPHPDKYWDILEQGMVMVTKPGGTAVRAYEGMPFQVAAKTGTSEQDIYVPTTVTDEKTGQKKTKWKMHARITNGVSISYAPVDDPVLAVAVIVPEGGYGGRSAAIISRSVYDVYDKHIGFKR</sequence>
<dbReference type="PANTHER" id="PTHR30627:SF2">
    <property type="entry name" value="PEPTIDOGLYCAN D,D-TRANSPEPTIDASE MRDA"/>
    <property type="match status" value="1"/>
</dbReference>
<evidence type="ECO:0000256" key="4">
    <source>
        <dbReference type="ARBA" id="ARBA00022475"/>
    </source>
</evidence>
<dbReference type="SUPFAM" id="SSF56519">
    <property type="entry name" value="Penicillin binding protein dimerisation domain"/>
    <property type="match status" value="1"/>
</dbReference>
<evidence type="ECO:0000256" key="2">
    <source>
        <dbReference type="ARBA" id="ARBA00004236"/>
    </source>
</evidence>
<evidence type="ECO:0000256" key="3">
    <source>
        <dbReference type="ARBA" id="ARBA00007171"/>
    </source>
</evidence>
<proteinExistence type="inferred from homology"/>
<keyword evidence="8 11" id="KW-1133">Transmembrane helix</keyword>
<dbReference type="OrthoDB" id="9770103at2"/>
<dbReference type="Proteomes" id="UP000240419">
    <property type="component" value="Unassembled WGS sequence"/>
</dbReference>